<feature type="domain" description="Tyr recombinase" evidence="5">
    <location>
        <begin position="494"/>
        <end position="635"/>
    </location>
</feature>
<feature type="coiled-coil region" evidence="3">
    <location>
        <begin position="366"/>
        <end position="402"/>
    </location>
</feature>
<dbReference type="RefSeq" id="WP_259963422.1">
    <property type="nucleotide sequence ID" value="NZ_CP081051.1"/>
</dbReference>
<protein>
    <submittedName>
        <fullName evidence="6">Tyrosine-type recombinase/integrase</fullName>
    </submittedName>
</protein>
<evidence type="ECO:0000256" key="1">
    <source>
        <dbReference type="ARBA" id="ARBA00023125"/>
    </source>
</evidence>
<sequence>MAISQPHLERRKTGFFWRRRVPARASNRFKPTFFCFPLRTHVPREAAELARRLTSISELCFDAETEVRPEIFTSILTGYARFEIDAFDQLRALSGPRTRQAAETALEIEAAARASLRDAIFLCDHSVAISPIHDTARRLGLEIEEDDEDIPVLMARMVRLMVEISEEKDRRAKGIFSDTQPYLQMALHTERPSPAPQHARCMDPAPESSEFLPEQPALKAEETGPANSIQTVSVDETKQSDEIQKSDVFFQRAGLKISVSNEPAPPARTLDGSPASLLDLWDGWFKAKEKGQRQEGAYEFEDAELGENFTRNSDTVQSTRKLIADMFGTQPIDQMLDSDWKAFNDMLFQLPQGHGKSPLHKKLHCSEIITRARKKAEQEMRKAELRIKKQKLSDDAAEALRHKATLKTLAPRTVQRHQAYLNMAINHAVEKGVISHNPFKRYVLSEKTITELRKARPDTSRKLWHDDFQVMLATDKWNSPKTRINDHIYWVPLISRLHGLRSEEALQLGPKNVRSEDGIHYFDILKGTGTSLKSNNARRLIPIHSQLIELGFLELVAHQRKLGRSRLFDLVSRSKTKKANFTANFTKNFTYYRKSRGIYCERMDLHALRTSCNTKMVENALPDTARRYLIGHKNGDVGIINYLPEGFPLKTLKAYIEMDQIDISMITRRFGKAEKPRKGPYLAVEDGVEVQKPKSA</sequence>
<dbReference type="InterPro" id="IPR010998">
    <property type="entry name" value="Integrase_recombinase_N"/>
</dbReference>
<keyword evidence="2" id="KW-0233">DNA recombination</keyword>
<keyword evidence="1" id="KW-0238">DNA-binding</keyword>
<dbReference type="Pfam" id="PF00589">
    <property type="entry name" value="Phage_integrase"/>
    <property type="match status" value="1"/>
</dbReference>
<organism evidence="6 7">
    <name type="scientific">Leisingera aquaemixtae</name>
    <dbReference type="NCBI Taxonomy" id="1396826"/>
    <lineage>
        <taxon>Bacteria</taxon>
        <taxon>Pseudomonadati</taxon>
        <taxon>Pseudomonadota</taxon>
        <taxon>Alphaproteobacteria</taxon>
        <taxon>Rhodobacterales</taxon>
        <taxon>Roseobacteraceae</taxon>
        <taxon>Leisingera</taxon>
    </lineage>
</organism>
<reference evidence="6" key="1">
    <citation type="submission" date="2021-08" db="EMBL/GenBank/DDBJ databases">
        <authorList>
            <person name="Nwanade C."/>
            <person name="Wang M."/>
            <person name="Masoudi A."/>
            <person name="Yu Z."/>
            <person name="Liu J."/>
        </authorList>
    </citation>
    <scope>NUCLEOTIDE SEQUENCE</scope>
    <source>
        <strain evidence="6">S166</strain>
    </source>
</reference>
<name>A0ABY5WEL6_9RHOB</name>
<dbReference type="SUPFAM" id="SSF56349">
    <property type="entry name" value="DNA breaking-rejoining enzymes"/>
    <property type="match status" value="1"/>
</dbReference>
<feature type="region of interest" description="Disordered" evidence="4">
    <location>
        <begin position="190"/>
        <end position="212"/>
    </location>
</feature>
<dbReference type="InterPro" id="IPR013762">
    <property type="entry name" value="Integrase-like_cat_sf"/>
</dbReference>
<keyword evidence="7" id="KW-1185">Reference proteome</keyword>
<keyword evidence="3" id="KW-0175">Coiled coil</keyword>
<dbReference type="Gene3D" id="1.10.443.10">
    <property type="entry name" value="Intergrase catalytic core"/>
    <property type="match status" value="1"/>
</dbReference>
<evidence type="ECO:0000259" key="5">
    <source>
        <dbReference type="Pfam" id="PF00589"/>
    </source>
</evidence>
<evidence type="ECO:0000256" key="4">
    <source>
        <dbReference type="SAM" id="MobiDB-lite"/>
    </source>
</evidence>
<dbReference type="EMBL" id="CP081051">
    <property type="protein sequence ID" value="UWQ39902.1"/>
    <property type="molecule type" value="Genomic_DNA"/>
</dbReference>
<evidence type="ECO:0000256" key="3">
    <source>
        <dbReference type="SAM" id="Coils"/>
    </source>
</evidence>
<evidence type="ECO:0000313" key="7">
    <source>
        <dbReference type="Proteomes" id="UP001058514"/>
    </source>
</evidence>
<evidence type="ECO:0000313" key="6">
    <source>
        <dbReference type="EMBL" id="UWQ39902.1"/>
    </source>
</evidence>
<evidence type="ECO:0000256" key="2">
    <source>
        <dbReference type="ARBA" id="ARBA00023172"/>
    </source>
</evidence>
<gene>
    <name evidence="6" type="ORF">K3718_09895</name>
</gene>
<dbReference type="Gene3D" id="1.10.150.130">
    <property type="match status" value="1"/>
</dbReference>
<dbReference type="InterPro" id="IPR011010">
    <property type="entry name" value="DNA_brk_join_enz"/>
</dbReference>
<proteinExistence type="predicted"/>
<accession>A0ABY5WEL6</accession>
<dbReference type="Proteomes" id="UP001058514">
    <property type="component" value="Chromosome"/>
</dbReference>
<dbReference type="InterPro" id="IPR002104">
    <property type="entry name" value="Integrase_catalytic"/>
</dbReference>